<sequence>MSSRTLQDVVSFIHSSYTYHPLSLTSLNLTTRLDNAVNERDYIFFKPEVQTLLKKLTGLDINKVFRRRALGETPQPPEYKFMTTAQIQKEMEKTLKKAEKKLQMPPVVPISEDKPKVITKDPALAGYDPDDAKYIFTDINFPANDRARLIVVREPDGTLREANKDERHRMNQLYFPVKGRSLYHPRMFQPENLKPVLERRDYEFILDRACIQFEPDSIEYHNTVSVTYDHIDETRSYEVLRSTRHFGPFVLHLVKKREIDNLLEENFRSDRLEDAASLIQLYHIVHPDCKSASTKYTPGREIEFIQAYIDNDSNKKSFLQAALDSVEDIQKVDSG</sequence>
<evidence type="ECO:0008006" key="3">
    <source>
        <dbReference type="Google" id="ProtNLM"/>
    </source>
</evidence>
<dbReference type="GO" id="GO:0005763">
    <property type="term" value="C:mitochondrial small ribosomal subunit"/>
    <property type="evidence" value="ECO:0007669"/>
    <property type="project" value="TreeGrafter"/>
</dbReference>
<accession>A0A9P0A5I6</accession>
<dbReference type="EMBL" id="OU963863">
    <property type="protein sequence ID" value="CAH0384506.1"/>
    <property type="molecule type" value="Genomic_DNA"/>
</dbReference>
<evidence type="ECO:0000313" key="2">
    <source>
        <dbReference type="Proteomes" id="UP001152759"/>
    </source>
</evidence>
<gene>
    <name evidence="1" type="ORF">BEMITA_LOCUS3825</name>
</gene>
<dbReference type="AlphaFoldDB" id="A0A9P0A5I6"/>
<keyword evidence="2" id="KW-1185">Reference proteome</keyword>
<dbReference type="PANTHER" id="PTHR13071">
    <property type="entry name" value="MITOCHONDRIAL 28S RIBOSOMAL PROTEIN S22"/>
    <property type="match status" value="1"/>
</dbReference>
<dbReference type="PANTHER" id="PTHR13071:SF4">
    <property type="entry name" value="SMALL RIBOSOMAL SUBUNIT PROTEIN MS22"/>
    <property type="match status" value="1"/>
</dbReference>
<organism evidence="1 2">
    <name type="scientific">Bemisia tabaci</name>
    <name type="common">Sweetpotato whitefly</name>
    <name type="synonym">Aleurodes tabaci</name>
    <dbReference type="NCBI Taxonomy" id="7038"/>
    <lineage>
        <taxon>Eukaryota</taxon>
        <taxon>Metazoa</taxon>
        <taxon>Ecdysozoa</taxon>
        <taxon>Arthropoda</taxon>
        <taxon>Hexapoda</taxon>
        <taxon>Insecta</taxon>
        <taxon>Pterygota</taxon>
        <taxon>Neoptera</taxon>
        <taxon>Paraneoptera</taxon>
        <taxon>Hemiptera</taxon>
        <taxon>Sternorrhyncha</taxon>
        <taxon>Aleyrodoidea</taxon>
        <taxon>Aleyrodidae</taxon>
        <taxon>Aleyrodinae</taxon>
        <taxon>Bemisia</taxon>
    </lineage>
</organism>
<protein>
    <recommendedName>
        <fullName evidence="3">28S ribosomal protein S22, mitochondrial</fullName>
    </recommendedName>
</protein>
<evidence type="ECO:0000313" key="1">
    <source>
        <dbReference type="EMBL" id="CAH0384506.1"/>
    </source>
</evidence>
<reference evidence="1" key="1">
    <citation type="submission" date="2021-12" db="EMBL/GenBank/DDBJ databases">
        <authorList>
            <person name="King R."/>
        </authorList>
    </citation>
    <scope>NUCLEOTIDE SEQUENCE</scope>
</reference>
<dbReference type="Proteomes" id="UP001152759">
    <property type="component" value="Chromosome 2"/>
</dbReference>
<proteinExistence type="predicted"/>
<dbReference type="InterPro" id="IPR019374">
    <property type="entry name" value="Ribosomal_mS22"/>
</dbReference>
<dbReference type="GO" id="GO:0003735">
    <property type="term" value="F:structural constituent of ribosome"/>
    <property type="evidence" value="ECO:0007669"/>
    <property type="project" value="TreeGrafter"/>
</dbReference>
<name>A0A9P0A5I6_BEMTA</name>
<dbReference type="Pfam" id="PF10245">
    <property type="entry name" value="MRP-S22"/>
    <property type="match status" value="1"/>
</dbReference>